<evidence type="ECO:0000313" key="2">
    <source>
        <dbReference type="EMBL" id="GAG37736.1"/>
    </source>
</evidence>
<evidence type="ECO:0000256" key="1">
    <source>
        <dbReference type="SAM" id="Phobius"/>
    </source>
</evidence>
<organism evidence="2">
    <name type="scientific">marine sediment metagenome</name>
    <dbReference type="NCBI Taxonomy" id="412755"/>
    <lineage>
        <taxon>unclassified sequences</taxon>
        <taxon>metagenomes</taxon>
        <taxon>ecological metagenomes</taxon>
    </lineage>
</organism>
<keyword evidence="1" id="KW-0472">Membrane</keyword>
<gene>
    <name evidence="2" type="ORF">S01H1_72752</name>
</gene>
<proteinExistence type="predicted"/>
<reference evidence="2" key="1">
    <citation type="journal article" date="2014" name="Front. Microbiol.">
        <title>High frequency of phylogenetically diverse reductive dehalogenase-homologous genes in deep subseafloor sedimentary metagenomes.</title>
        <authorList>
            <person name="Kawai M."/>
            <person name="Futagami T."/>
            <person name="Toyoda A."/>
            <person name="Takaki Y."/>
            <person name="Nishi S."/>
            <person name="Hori S."/>
            <person name="Arai W."/>
            <person name="Tsubouchi T."/>
            <person name="Morono Y."/>
            <person name="Uchiyama I."/>
            <person name="Ito T."/>
            <person name="Fujiyama A."/>
            <person name="Inagaki F."/>
            <person name="Takami H."/>
        </authorList>
    </citation>
    <scope>NUCLEOTIDE SEQUENCE</scope>
    <source>
        <strain evidence="2">Expedition CK06-06</strain>
    </source>
</reference>
<keyword evidence="1" id="KW-1133">Transmembrane helix</keyword>
<keyword evidence="1" id="KW-0812">Transmembrane</keyword>
<comment type="caution">
    <text evidence="2">The sequence shown here is derived from an EMBL/GenBank/DDBJ whole genome shotgun (WGS) entry which is preliminary data.</text>
</comment>
<accession>X0YLY0</accession>
<sequence>MDRITFLNGSLLNDVNSILYTLLAIGILLYATYRAYKKTTFFDTKNLKRVLDRERARQNEGLLDDESE</sequence>
<protein>
    <submittedName>
        <fullName evidence="2">Uncharacterized protein</fullName>
    </submittedName>
</protein>
<feature type="transmembrane region" description="Helical" evidence="1">
    <location>
        <begin position="17"/>
        <end position="36"/>
    </location>
</feature>
<dbReference type="AlphaFoldDB" id="X0YLY0"/>
<name>X0YLY0_9ZZZZ</name>
<dbReference type="EMBL" id="BARS01048553">
    <property type="protein sequence ID" value="GAG37736.1"/>
    <property type="molecule type" value="Genomic_DNA"/>
</dbReference>